<accession>A0A0F9VZD3</accession>
<name>A0A0F9VZD3_9ZZZZ</name>
<comment type="caution">
    <text evidence="2">The sequence shown here is derived from an EMBL/GenBank/DDBJ whole genome shotgun (WGS) entry which is preliminary data.</text>
</comment>
<feature type="coiled-coil region" evidence="1">
    <location>
        <begin position="959"/>
        <end position="996"/>
    </location>
</feature>
<sequence length="1850" mass="206722">MTTQNDDLLVGRLAENFRSQASIRKTDAEAFRKEWVQGIEDSLASDPTRAFNLLSAVSSVVREDLTGFHSSQRFEPPSPIPAEQAKDFLEGQADKASFFRRGLAKTLGGVEWWQRNVTEPSAALAMATAFNLLPGDQEFEKKMREIAANRAAEQGLNARFGLLDLAQNATDAYRQTNTPWGLKGFIELVFDPLNLIGIGLPGIGARIAGKAGLRALIRPLQMANKLDAAPGAAINKLITLPIKGVKIPASMVKVTGGITKIPGLTALPPIKGLVAKHWTTQVRETFLQSHAAVGEAFQTAGIPFVDGSIADTKRFFAEMNATPYSGGPRSLSNIMNHVEAAYPDIDAQLVFMDKLTALKPEDAASTLAGIVQNAERTAILAGQRPARRAKVQSIIQAVIRDERHAAGIAETLESIVYRMEHVYLKKVEPILVRPWALSHLAFAGFIPMNFIEDVGMAAVGAGVNPFGVNDKMFQIISQGLIGEAVPPSQIRFAGQQMGNIWKKAMGIYENEPTGGLENILSLGTVNAFVKSGSQMTAAMQRGTWTRVFQREYSRALKEAGVDNAVIKELENLVKTELPLGMSKDVAEDVQIKALYALTTGDAKSLGALRELTTATSYLQRQQQEILSQFPDLPPDARRALRTFIDENGGINRDNMEDIVKVTKEKMLEWLRYTPEGIRSSMKPLVQAIGDIPPRSTEDALNQLRLVQHAATEINKLPQEIMAFAKHKAKTVAPNKRDGVWAEAFATSDRLVAELRLDLEDAIKKTNSPKLKALMQDIAPVSGESIQTNIDEIFESYSEISKLNQTTRQELNEARNLHFNDDTPRDTPFFDQWDSITDDIWGRNRIEVGKLTDKSRKGWNGLFENIDFHSRAPQEQRALKMGITSMLGEIDGELSQLVADMKLWEQHLPFALPGTRPTVEKKLIEIKKLVAVKGADRIKWEGELTRIDKAASAHQKPSILKEYDREINRLKKSIPLAKKLGDDVAVLEGKLAELQTERLDTVANMLPEHMKAEFDRIKRAMSSLETRRPTFVNNPATLRSIDFNLRKLNAEMKRFLKRVESGEAHKEAAAIRTGVEGERIGIAKAILRTNDGKVPSDMADMGRVWAQGVEAGAIPRGSDDFIKEMLLPEKRATLYSDIVDASEPAALSLREQKTLRDAQTIGDLEGNDTVVSLIERGLLSHPKTLKNGRLRVQLTDAGETAVREVPEDIDVQAIQELLPAYEREFQTVADAQMGNLDEIFDNMTKLSDNPPVTSDQEELLGNYFDRLSKELERRPEYMAEAGKARVIAGTKANSEFRKFFIDYDQRTNGDFIMQRFMPFWMYESRRWPRLMNLATKRPMLAKQFTVIGAEWDYGYVPLPFEGFEVNPAKGTIAGGLRRTLSRDFPELHSGYRGTVEEGLDWLGRFGFYFAPPITAAVNVLQGEIAGNLPPAFTSLLYALGAVTDLPAGMEELAFQSRYTNFIIDNVIADELGKNPQDVRQAAEQGDDDAIAELFMAKRSAARKLIAIGQLGVIRYKPQAKKEFQGNVQDAIETFVGISLEDQKDMKQLGVPLSSVIPVSGFQRKAIREAIGEDEYDRWITSSWSLRPIEEQRALRTIDDFWQAHETIQSRYEQAVILMNDAWERGQFGGPGVRNRLRDLQSQRSFAFDALKAQERFKDIPITTTERIEWTKRFNNPPPLVHPVDEVLEAYYGINPADYHDVASGETRWDEFYDARERVLTSFEAQGRGMESIVEIARKSLQRADTPLERALKIASPKIREYFGVRTQVLRAIEQVNPAAAEAYRSYRQVLNLSKKAPTEESEKRLLEQAVIISATFPEITLIDITTRQQRQFMLDNDPVMAGVYKTWISSP</sequence>
<dbReference type="EMBL" id="LAZR01000388">
    <property type="protein sequence ID" value="KKN71163.1"/>
    <property type="molecule type" value="Genomic_DNA"/>
</dbReference>
<evidence type="ECO:0000256" key="1">
    <source>
        <dbReference type="SAM" id="Coils"/>
    </source>
</evidence>
<proteinExistence type="predicted"/>
<gene>
    <name evidence="2" type="ORF">LCGC14_0423260</name>
</gene>
<keyword evidence="1" id="KW-0175">Coiled coil</keyword>
<organism evidence="2">
    <name type="scientific">marine sediment metagenome</name>
    <dbReference type="NCBI Taxonomy" id="412755"/>
    <lineage>
        <taxon>unclassified sequences</taxon>
        <taxon>metagenomes</taxon>
        <taxon>ecological metagenomes</taxon>
    </lineage>
</organism>
<evidence type="ECO:0000313" key="2">
    <source>
        <dbReference type="EMBL" id="KKN71163.1"/>
    </source>
</evidence>
<protein>
    <submittedName>
        <fullName evidence="2">Uncharacterized protein</fullName>
    </submittedName>
</protein>
<reference evidence="2" key="1">
    <citation type="journal article" date="2015" name="Nature">
        <title>Complex archaea that bridge the gap between prokaryotes and eukaryotes.</title>
        <authorList>
            <person name="Spang A."/>
            <person name="Saw J.H."/>
            <person name="Jorgensen S.L."/>
            <person name="Zaremba-Niedzwiedzka K."/>
            <person name="Martijn J."/>
            <person name="Lind A.E."/>
            <person name="van Eijk R."/>
            <person name="Schleper C."/>
            <person name="Guy L."/>
            <person name="Ettema T.J."/>
        </authorList>
    </citation>
    <scope>NUCLEOTIDE SEQUENCE</scope>
</reference>